<dbReference type="InterPro" id="IPR023296">
    <property type="entry name" value="Glyco_hydro_beta-prop_sf"/>
</dbReference>
<name>A0ABU3SXL2_9ALTE</name>
<sequence>MADSPYGPWTRSDKPLIDVSDDAKAIDSLMTSNPSFTKMHDGRYLSVFKAVGKEFALPQGGPVVHGVAYGDSPTGPFTKLPKPVFLEEGVRFPAEDPYIWYQDGKYRAIVKKIEHIEGKRVFSLVHYDSEDGFDWHPAKHFEISKRIVEWEDGEVQQFDHLERPQVYIENGIPVALLCAADVIDENNVRHSFNIQIPLHIKKHQN</sequence>
<dbReference type="EMBL" id="JAWDIO010000002">
    <property type="protein sequence ID" value="MDU0354746.1"/>
    <property type="molecule type" value="Genomic_DNA"/>
</dbReference>
<accession>A0ABU3SXL2</accession>
<proteinExistence type="predicted"/>
<dbReference type="SUPFAM" id="SSF75005">
    <property type="entry name" value="Arabinanase/levansucrase/invertase"/>
    <property type="match status" value="1"/>
</dbReference>
<organism evidence="1 2">
    <name type="scientific">Paraglaciecola aquimarina</name>
    <dbReference type="NCBI Taxonomy" id="1235557"/>
    <lineage>
        <taxon>Bacteria</taxon>
        <taxon>Pseudomonadati</taxon>
        <taxon>Pseudomonadota</taxon>
        <taxon>Gammaproteobacteria</taxon>
        <taxon>Alteromonadales</taxon>
        <taxon>Alteromonadaceae</taxon>
        <taxon>Paraglaciecola</taxon>
    </lineage>
</organism>
<dbReference type="Proteomes" id="UP001247805">
    <property type="component" value="Unassembled WGS sequence"/>
</dbReference>
<gene>
    <name evidence="1" type="ORF">RS130_13210</name>
</gene>
<dbReference type="CDD" id="cd08994">
    <property type="entry name" value="GH43_62_32_68_117_130-like"/>
    <property type="match status" value="1"/>
</dbReference>
<keyword evidence="1" id="KW-0378">Hydrolase</keyword>
<comment type="caution">
    <text evidence="1">The sequence shown here is derived from an EMBL/GenBank/DDBJ whole genome shotgun (WGS) entry which is preliminary data.</text>
</comment>
<dbReference type="GO" id="GO:0016787">
    <property type="term" value="F:hydrolase activity"/>
    <property type="evidence" value="ECO:0007669"/>
    <property type="project" value="UniProtKB-KW"/>
</dbReference>
<dbReference type="Gene3D" id="2.115.10.20">
    <property type="entry name" value="Glycosyl hydrolase domain, family 43"/>
    <property type="match status" value="1"/>
</dbReference>
<reference evidence="1 2" key="1">
    <citation type="submission" date="2023-10" db="EMBL/GenBank/DDBJ databases">
        <title>Glaciecola aquimarina strain GGW-M5 nov., isolated from a coastal seawater.</title>
        <authorList>
            <person name="Bayburt H."/>
            <person name="Kim J.M."/>
            <person name="Choi B.J."/>
            <person name="Jeon C.O."/>
        </authorList>
    </citation>
    <scope>NUCLEOTIDE SEQUENCE [LARGE SCALE GENOMIC DNA]</scope>
    <source>
        <strain evidence="1 2">KCTC 32108</strain>
    </source>
</reference>
<dbReference type="RefSeq" id="WP_316026325.1">
    <property type="nucleotide sequence ID" value="NZ_JAWDIO010000002.1"/>
</dbReference>
<protein>
    <submittedName>
        <fullName evidence="1">Glycoside hydrolase family protein</fullName>
    </submittedName>
</protein>
<keyword evidence="2" id="KW-1185">Reference proteome</keyword>
<evidence type="ECO:0000313" key="2">
    <source>
        <dbReference type="Proteomes" id="UP001247805"/>
    </source>
</evidence>
<evidence type="ECO:0000313" key="1">
    <source>
        <dbReference type="EMBL" id="MDU0354746.1"/>
    </source>
</evidence>